<evidence type="ECO:0000313" key="3">
    <source>
        <dbReference type="EMBL" id="WMV42243.1"/>
    </source>
</evidence>
<keyword evidence="4" id="KW-1185">Reference proteome</keyword>
<gene>
    <name evidence="3" type="ORF">MTR67_035628</name>
</gene>
<dbReference type="InterPro" id="IPR056924">
    <property type="entry name" value="SH3_Tf2-1"/>
</dbReference>
<accession>A0AAF0ZLN5</accession>
<keyword evidence="1" id="KW-0472">Membrane</keyword>
<dbReference type="Proteomes" id="UP001234989">
    <property type="component" value="Chromosome 8"/>
</dbReference>
<feature type="transmembrane region" description="Helical" evidence="1">
    <location>
        <begin position="45"/>
        <end position="67"/>
    </location>
</feature>
<feature type="domain" description="Tf2-1-like SH3-like" evidence="2">
    <location>
        <begin position="7"/>
        <end position="71"/>
    </location>
</feature>
<proteinExistence type="predicted"/>
<keyword evidence="1" id="KW-1133">Transmembrane helix</keyword>
<dbReference type="AlphaFoldDB" id="A0AAF0ZLN5"/>
<evidence type="ECO:0000256" key="1">
    <source>
        <dbReference type="SAM" id="Phobius"/>
    </source>
</evidence>
<dbReference type="EMBL" id="CP133619">
    <property type="protein sequence ID" value="WMV42243.1"/>
    <property type="molecule type" value="Genomic_DNA"/>
</dbReference>
<reference evidence="3" key="1">
    <citation type="submission" date="2023-08" db="EMBL/GenBank/DDBJ databases">
        <title>A de novo genome assembly of Solanum verrucosum Schlechtendal, a Mexican diploid species geographically isolated from the other diploid A-genome species in potato relatives.</title>
        <authorList>
            <person name="Hosaka K."/>
        </authorList>
    </citation>
    <scope>NUCLEOTIDE SEQUENCE</scope>
    <source>
        <tissue evidence="3">Young leaves</tissue>
    </source>
</reference>
<protein>
    <recommendedName>
        <fullName evidence="2">Tf2-1-like SH3-like domain-containing protein</fullName>
    </recommendedName>
</protein>
<name>A0AAF0ZLN5_SOLVR</name>
<evidence type="ECO:0000313" key="4">
    <source>
        <dbReference type="Proteomes" id="UP001234989"/>
    </source>
</evidence>
<keyword evidence="1" id="KW-0812">Transmembrane</keyword>
<evidence type="ECO:0000259" key="2">
    <source>
        <dbReference type="Pfam" id="PF24626"/>
    </source>
</evidence>
<sequence>MTFQTSEQVLLKVSPMKGVMLFDNKGQLSPRYVGPFKILDCVGPVAYRLASSPSLFGVHPVFYVYMLKKYHKDQRDKVHGSLIKVLSS</sequence>
<organism evidence="3 4">
    <name type="scientific">Solanum verrucosum</name>
    <dbReference type="NCBI Taxonomy" id="315347"/>
    <lineage>
        <taxon>Eukaryota</taxon>
        <taxon>Viridiplantae</taxon>
        <taxon>Streptophyta</taxon>
        <taxon>Embryophyta</taxon>
        <taxon>Tracheophyta</taxon>
        <taxon>Spermatophyta</taxon>
        <taxon>Magnoliopsida</taxon>
        <taxon>eudicotyledons</taxon>
        <taxon>Gunneridae</taxon>
        <taxon>Pentapetalae</taxon>
        <taxon>asterids</taxon>
        <taxon>lamiids</taxon>
        <taxon>Solanales</taxon>
        <taxon>Solanaceae</taxon>
        <taxon>Solanoideae</taxon>
        <taxon>Solaneae</taxon>
        <taxon>Solanum</taxon>
    </lineage>
</organism>
<dbReference type="PANTHER" id="PTHR46148:SF60">
    <property type="entry name" value="CHROMO DOMAIN-CONTAINING PROTEIN"/>
    <property type="match status" value="1"/>
</dbReference>
<dbReference type="PANTHER" id="PTHR46148">
    <property type="entry name" value="CHROMO DOMAIN-CONTAINING PROTEIN"/>
    <property type="match status" value="1"/>
</dbReference>
<dbReference type="Pfam" id="PF24626">
    <property type="entry name" value="SH3_Tf2-1"/>
    <property type="match status" value="1"/>
</dbReference>